<accession>A0A8K0TCR9</accession>
<name>A0A8K0TCR9_9PEZI</name>
<evidence type="ECO:0000313" key="3">
    <source>
        <dbReference type="EMBL" id="KAH7359247.1"/>
    </source>
</evidence>
<keyword evidence="1" id="KW-0812">Transmembrane</keyword>
<dbReference type="OrthoDB" id="10563083at2759"/>
<keyword evidence="1" id="KW-1133">Transmembrane helix</keyword>
<organism evidence="3 4">
    <name type="scientific">Plectosphaerella cucumerina</name>
    <dbReference type="NCBI Taxonomy" id="40658"/>
    <lineage>
        <taxon>Eukaryota</taxon>
        <taxon>Fungi</taxon>
        <taxon>Dikarya</taxon>
        <taxon>Ascomycota</taxon>
        <taxon>Pezizomycotina</taxon>
        <taxon>Sordariomycetes</taxon>
        <taxon>Hypocreomycetidae</taxon>
        <taxon>Glomerellales</taxon>
        <taxon>Plectosphaerellaceae</taxon>
        <taxon>Plectosphaerella</taxon>
    </lineage>
</organism>
<gene>
    <name evidence="3" type="ORF">B0T11DRAFT_330944</name>
</gene>
<keyword evidence="2" id="KW-0732">Signal</keyword>
<comment type="caution">
    <text evidence="3">The sequence shown here is derived from an EMBL/GenBank/DDBJ whole genome shotgun (WGS) entry which is preliminary data.</text>
</comment>
<proteinExistence type="predicted"/>
<evidence type="ECO:0000256" key="2">
    <source>
        <dbReference type="SAM" id="SignalP"/>
    </source>
</evidence>
<feature type="transmembrane region" description="Helical" evidence="1">
    <location>
        <begin position="419"/>
        <end position="441"/>
    </location>
</feature>
<sequence>MKFTTAAICLFVGTTMAAPTPVLPPNGKPVSQLGARFILTPDWFERFSNNWAGAKTPEGDLHQRSPIVVFSHGGTSMDDTGGARRRGEVLSEPELISIGRTFVEAVEEISPKELEELSSLAALAPSDSLLTTRDEGEVEDQLVERGAGLFFFGIAAIVPIIFDVVDKLTKGKGAQRRAELFPDPELASIGRTFVETFDGLSPEELEQISKLLLRDTDDSAVFGGLLETQGDGPALELRYFPALTSNLYHANTATPQEQKDQVQRRAEAVFNETKLADEEKLVLEAMEEYFPETFDEYSRLVARDGDAETSLTRRFIPIPALVAGWAASLVLTAVIVVIRENQKNEARDLGSLNGVGEAFNRNLATLQMPPGVEEYLQEHTVLDAVAEVFPEGFEGITSVMAHNQNGSGGISGGALERRFPILAIPIGAVAYIAAWTIALVATSKPREDSGKAQRRGLDGVGPAFDTELVKIVLEHPGESSLEDLEHVSNLRHRDNDVVPTEVSPLEEKLDKITPEDMERLLRLVPEWSEVDWTEVEVQVDALLKGLGQEIKEK</sequence>
<dbReference type="Proteomes" id="UP000813385">
    <property type="component" value="Unassembled WGS sequence"/>
</dbReference>
<feature type="transmembrane region" description="Helical" evidence="1">
    <location>
        <begin position="318"/>
        <end position="338"/>
    </location>
</feature>
<protein>
    <submittedName>
        <fullName evidence="3">Uncharacterized protein</fullName>
    </submittedName>
</protein>
<feature type="signal peptide" evidence="2">
    <location>
        <begin position="1"/>
        <end position="17"/>
    </location>
</feature>
<keyword evidence="4" id="KW-1185">Reference proteome</keyword>
<reference evidence="3" key="1">
    <citation type="journal article" date="2021" name="Nat. Commun.">
        <title>Genetic determinants of endophytism in the Arabidopsis root mycobiome.</title>
        <authorList>
            <person name="Mesny F."/>
            <person name="Miyauchi S."/>
            <person name="Thiergart T."/>
            <person name="Pickel B."/>
            <person name="Atanasova L."/>
            <person name="Karlsson M."/>
            <person name="Huettel B."/>
            <person name="Barry K.W."/>
            <person name="Haridas S."/>
            <person name="Chen C."/>
            <person name="Bauer D."/>
            <person name="Andreopoulos W."/>
            <person name="Pangilinan J."/>
            <person name="LaButti K."/>
            <person name="Riley R."/>
            <person name="Lipzen A."/>
            <person name="Clum A."/>
            <person name="Drula E."/>
            <person name="Henrissat B."/>
            <person name="Kohler A."/>
            <person name="Grigoriev I.V."/>
            <person name="Martin F.M."/>
            <person name="Hacquard S."/>
        </authorList>
    </citation>
    <scope>NUCLEOTIDE SEQUENCE</scope>
    <source>
        <strain evidence="3">MPI-CAGE-AT-0016</strain>
    </source>
</reference>
<dbReference type="AlphaFoldDB" id="A0A8K0TCR9"/>
<feature type="chain" id="PRO_5035460386" evidence="2">
    <location>
        <begin position="18"/>
        <end position="553"/>
    </location>
</feature>
<dbReference type="EMBL" id="JAGPXD010000004">
    <property type="protein sequence ID" value="KAH7359247.1"/>
    <property type="molecule type" value="Genomic_DNA"/>
</dbReference>
<evidence type="ECO:0000256" key="1">
    <source>
        <dbReference type="SAM" id="Phobius"/>
    </source>
</evidence>
<evidence type="ECO:0000313" key="4">
    <source>
        <dbReference type="Proteomes" id="UP000813385"/>
    </source>
</evidence>
<keyword evidence="1" id="KW-0472">Membrane</keyword>